<evidence type="ECO:0000313" key="1">
    <source>
        <dbReference type="EMBL" id="ABC32974.1"/>
    </source>
</evidence>
<dbReference type="EMBL" id="CP000155">
    <property type="protein sequence ID" value="ABC32974.1"/>
    <property type="molecule type" value="Genomic_DNA"/>
</dbReference>
<dbReference type="HOGENOM" id="CLU_1600399_0_0_6"/>
<sequence>MSEYQYYKFERLDGYLDAKARQALRTISSRAEISATSFQVYYHYSGLKAETYKVMLKHFDIGFYYANWGSIDAYIKLPAGTIPDALLGFSRDGLHVHQSDEWQLLIFSIKEYYEYFDDEDADDFFHHLAGLRSALIQGDWRLVYFMWLRELDFNDELEAIPLSFRL</sequence>
<proteinExistence type="predicted"/>
<dbReference type="AlphaFoldDB" id="Q2S8Q0"/>
<gene>
    <name evidence="1" type="ordered locus">HCH_06328</name>
</gene>
<protein>
    <submittedName>
        <fullName evidence="1">Uncharacterized protein</fullName>
    </submittedName>
</protein>
<keyword evidence="2" id="KW-1185">Reference proteome</keyword>
<dbReference type="Proteomes" id="UP000000238">
    <property type="component" value="Chromosome"/>
</dbReference>
<dbReference type="RefSeq" id="WP_011400030.1">
    <property type="nucleotide sequence ID" value="NC_007645.1"/>
</dbReference>
<organism evidence="1 2">
    <name type="scientific">Hahella chejuensis (strain KCTC 2396)</name>
    <dbReference type="NCBI Taxonomy" id="349521"/>
    <lineage>
        <taxon>Bacteria</taxon>
        <taxon>Pseudomonadati</taxon>
        <taxon>Pseudomonadota</taxon>
        <taxon>Gammaproteobacteria</taxon>
        <taxon>Oceanospirillales</taxon>
        <taxon>Hahellaceae</taxon>
        <taxon>Hahella</taxon>
    </lineage>
</organism>
<dbReference type="eggNOG" id="ENOG502Z806">
    <property type="taxonomic scope" value="Bacteria"/>
</dbReference>
<reference evidence="1 2" key="1">
    <citation type="journal article" date="2005" name="Nucleic Acids Res.">
        <title>Genomic blueprint of Hahella chejuensis, a marine microbe producing an algicidal agent.</title>
        <authorList>
            <person name="Jeong H."/>
            <person name="Yim J.H."/>
            <person name="Lee C."/>
            <person name="Choi S.-H."/>
            <person name="Park Y.K."/>
            <person name="Yoon S.H."/>
            <person name="Hur C.-G."/>
            <person name="Kang H.-Y."/>
            <person name="Kim D."/>
            <person name="Lee H.H."/>
            <person name="Park K.H."/>
            <person name="Park S.-H."/>
            <person name="Park H.-S."/>
            <person name="Lee H.K."/>
            <person name="Oh T.K."/>
            <person name="Kim J.F."/>
        </authorList>
    </citation>
    <scope>NUCLEOTIDE SEQUENCE [LARGE SCALE GENOMIC DNA]</scope>
    <source>
        <strain evidence="1 2">KCTC 2396</strain>
    </source>
</reference>
<dbReference type="STRING" id="349521.HCH_06328"/>
<name>Q2S8Q0_HAHCH</name>
<accession>Q2S8Q0</accession>
<dbReference type="KEGG" id="hch:HCH_06328"/>
<evidence type="ECO:0000313" key="2">
    <source>
        <dbReference type="Proteomes" id="UP000000238"/>
    </source>
</evidence>